<evidence type="ECO:0000313" key="2">
    <source>
        <dbReference type="WBParaSite" id="PEQ_0000772301-mRNA-1"/>
    </source>
</evidence>
<sequence length="49" mass="5444">MDIVALAIINLCENDVSVRATAYRLLCSVCGALNVPITARLQVVFYFFH</sequence>
<evidence type="ECO:0000313" key="1">
    <source>
        <dbReference type="Proteomes" id="UP000887564"/>
    </source>
</evidence>
<dbReference type="Proteomes" id="UP000887564">
    <property type="component" value="Unplaced"/>
</dbReference>
<name>A0A914RSB2_PAREQ</name>
<dbReference type="AlphaFoldDB" id="A0A914RSB2"/>
<accession>A0A914RSB2</accession>
<organism evidence="1 2">
    <name type="scientific">Parascaris equorum</name>
    <name type="common">Equine roundworm</name>
    <dbReference type="NCBI Taxonomy" id="6256"/>
    <lineage>
        <taxon>Eukaryota</taxon>
        <taxon>Metazoa</taxon>
        <taxon>Ecdysozoa</taxon>
        <taxon>Nematoda</taxon>
        <taxon>Chromadorea</taxon>
        <taxon>Rhabditida</taxon>
        <taxon>Spirurina</taxon>
        <taxon>Ascaridomorpha</taxon>
        <taxon>Ascaridoidea</taxon>
        <taxon>Ascarididae</taxon>
        <taxon>Parascaris</taxon>
    </lineage>
</organism>
<reference evidence="2" key="1">
    <citation type="submission" date="2022-11" db="UniProtKB">
        <authorList>
            <consortium name="WormBaseParasite"/>
        </authorList>
    </citation>
    <scope>IDENTIFICATION</scope>
</reference>
<protein>
    <submittedName>
        <fullName evidence="2">Condensin complex subunit 1 C-terminal domain-containing protein</fullName>
    </submittedName>
</protein>
<keyword evidence="1" id="KW-1185">Reference proteome</keyword>
<proteinExistence type="predicted"/>
<dbReference type="WBParaSite" id="PEQ_0000772301-mRNA-1">
    <property type="protein sequence ID" value="PEQ_0000772301-mRNA-1"/>
    <property type="gene ID" value="PEQ_0000772301"/>
</dbReference>